<dbReference type="InterPro" id="IPR000792">
    <property type="entry name" value="Tscrpt_reg_LuxR_C"/>
</dbReference>
<evidence type="ECO:0000313" key="3">
    <source>
        <dbReference type="EMBL" id="QNP74952.1"/>
    </source>
</evidence>
<accession>A0A7H0IQ86</accession>
<dbReference type="GO" id="GO:0003677">
    <property type="term" value="F:DNA binding"/>
    <property type="evidence" value="ECO:0007669"/>
    <property type="project" value="UniProtKB-KW"/>
</dbReference>
<dbReference type="InterPro" id="IPR016032">
    <property type="entry name" value="Sig_transdc_resp-reg_C-effctor"/>
</dbReference>
<dbReference type="GO" id="GO:0006355">
    <property type="term" value="P:regulation of DNA-templated transcription"/>
    <property type="evidence" value="ECO:0007669"/>
    <property type="project" value="InterPro"/>
</dbReference>
<dbReference type="RefSeq" id="WP_187751875.1">
    <property type="nucleotide sequence ID" value="NZ_CP060828.1"/>
</dbReference>
<dbReference type="Pfam" id="PF19575">
    <property type="entry name" value="HTH_58"/>
    <property type="match status" value="1"/>
</dbReference>
<keyword evidence="1" id="KW-0238">DNA-binding</keyword>
<dbReference type="SMART" id="SM00421">
    <property type="entry name" value="HTH_LUXR"/>
    <property type="match status" value="1"/>
</dbReference>
<organism evidence="3 4">
    <name type="scientific">Streptomyces roseirectus</name>
    <dbReference type="NCBI Taxonomy" id="2768066"/>
    <lineage>
        <taxon>Bacteria</taxon>
        <taxon>Bacillati</taxon>
        <taxon>Actinomycetota</taxon>
        <taxon>Actinomycetes</taxon>
        <taxon>Kitasatosporales</taxon>
        <taxon>Streptomycetaceae</taxon>
        <taxon>Streptomyces</taxon>
    </lineage>
</organism>
<protein>
    <recommendedName>
        <fullName evidence="2">HTH luxR-type domain-containing protein</fullName>
    </recommendedName>
</protein>
<feature type="domain" description="HTH luxR-type" evidence="2">
    <location>
        <begin position="71"/>
        <end position="136"/>
    </location>
</feature>
<sequence length="225" mass="24668">MTETIAVSDFDWPSRKDPLFDEKRQACRAELKRRHEDEGTSIGELALACGRSYGFVRRELAAADARIWPRGSRAARTFSRRQVQVARLLAAGATPEKIAAELGLAVGPVYVHLLKVRRKTGAGSGRWAYPAVLEVAYTTGMLPPPVPATEHVDLPARQTALIPLLARGLSPERMAAVLQRDVRYIRLDLAMLQRDLGALSLAHVITRARQLGLATSPTPACGEER</sequence>
<dbReference type="KEGG" id="sroi:IAG44_39750"/>
<dbReference type="SUPFAM" id="SSF46894">
    <property type="entry name" value="C-terminal effector domain of the bipartite response regulators"/>
    <property type="match status" value="2"/>
</dbReference>
<dbReference type="InterPro" id="IPR045745">
    <property type="entry name" value="HTH_58_Actinobacteria-type"/>
</dbReference>
<dbReference type="InterPro" id="IPR036388">
    <property type="entry name" value="WH-like_DNA-bd_sf"/>
</dbReference>
<dbReference type="Gene3D" id="1.10.10.10">
    <property type="entry name" value="Winged helix-like DNA-binding domain superfamily/Winged helix DNA-binding domain"/>
    <property type="match status" value="1"/>
</dbReference>
<dbReference type="Pfam" id="PF00196">
    <property type="entry name" value="GerE"/>
    <property type="match status" value="1"/>
</dbReference>
<reference evidence="3 4" key="1">
    <citation type="submission" date="2020-08" db="EMBL/GenBank/DDBJ databases">
        <title>A novel species.</title>
        <authorList>
            <person name="Gao J."/>
        </authorList>
    </citation>
    <scope>NUCLEOTIDE SEQUENCE [LARGE SCALE GENOMIC DNA]</scope>
    <source>
        <strain evidence="3 4">CRXT-G-22</strain>
    </source>
</reference>
<dbReference type="EMBL" id="CP060828">
    <property type="protein sequence ID" value="QNP74952.1"/>
    <property type="molecule type" value="Genomic_DNA"/>
</dbReference>
<evidence type="ECO:0000313" key="4">
    <source>
        <dbReference type="Proteomes" id="UP000516052"/>
    </source>
</evidence>
<proteinExistence type="predicted"/>
<dbReference type="Proteomes" id="UP000516052">
    <property type="component" value="Chromosome"/>
</dbReference>
<evidence type="ECO:0000259" key="2">
    <source>
        <dbReference type="PROSITE" id="PS50043"/>
    </source>
</evidence>
<evidence type="ECO:0000256" key="1">
    <source>
        <dbReference type="ARBA" id="ARBA00023125"/>
    </source>
</evidence>
<dbReference type="InterPro" id="IPR039420">
    <property type="entry name" value="WalR-like"/>
</dbReference>
<name>A0A7H0IQ86_9ACTN</name>
<dbReference type="PANTHER" id="PTHR43214">
    <property type="entry name" value="TWO-COMPONENT RESPONSE REGULATOR"/>
    <property type="match status" value="1"/>
</dbReference>
<dbReference type="PROSITE" id="PS50043">
    <property type="entry name" value="HTH_LUXR_2"/>
    <property type="match status" value="1"/>
</dbReference>
<keyword evidence="4" id="KW-1185">Reference proteome</keyword>
<dbReference type="AlphaFoldDB" id="A0A7H0IQ86"/>
<gene>
    <name evidence="3" type="ORF">IAG44_39750</name>
</gene>